<evidence type="ECO:0000256" key="2">
    <source>
        <dbReference type="SAM" id="MobiDB-lite"/>
    </source>
</evidence>
<comment type="caution">
    <text evidence="5">The sequence shown here is derived from an EMBL/GenBank/DDBJ whole genome shotgun (WGS) entry which is preliminary data.</text>
</comment>
<keyword evidence="6" id="KW-1185">Reference proteome</keyword>
<dbReference type="GO" id="GO:0005044">
    <property type="term" value="F:scavenger receptor activity"/>
    <property type="evidence" value="ECO:0007669"/>
    <property type="project" value="InterPro"/>
</dbReference>
<evidence type="ECO:0000313" key="5">
    <source>
        <dbReference type="EMBL" id="VDH91316.1"/>
    </source>
</evidence>
<keyword evidence="3" id="KW-0812">Transmembrane</keyword>
<keyword evidence="3" id="KW-1133">Transmembrane helix</keyword>
<dbReference type="EMBL" id="UYJE01000220">
    <property type="protein sequence ID" value="VDH91316.1"/>
    <property type="molecule type" value="Genomic_DNA"/>
</dbReference>
<dbReference type="PANTHER" id="PTHR24043">
    <property type="entry name" value="SCAVENGER RECEPTOR CLASS F"/>
    <property type="match status" value="1"/>
</dbReference>
<evidence type="ECO:0000259" key="4">
    <source>
        <dbReference type="PROSITE" id="PS00022"/>
    </source>
</evidence>
<dbReference type="Gene3D" id="2.170.300.10">
    <property type="entry name" value="Tie2 ligand-binding domain superfamily"/>
    <property type="match status" value="1"/>
</dbReference>
<feature type="compositionally biased region" description="Basic residues" evidence="2">
    <location>
        <begin position="162"/>
        <end position="174"/>
    </location>
</feature>
<dbReference type="PROSITE" id="PS00022">
    <property type="entry name" value="EGF_1"/>
    <property type="match status" value="1"/>
</dbReference>
<feature type="domain" description="EGF-like" evidence="4">
    <location>
        <begin position="59"/>
        <end position="70"/>
    </location>
</feature>
<proteinExistence type="predicted"/>
<organism evidence="5 6">
    <name type="scientific">Mytilus galloprovincialis</name>
    <name type="common">Mediterranean mussel</name>
    <dbReference type="NCBI Taxonomy" id="29158"/>
    <lineage>
        <taxon>Eukaryota</taxon>
        <taxon>Metazoa</taxon>
        <taxon>Spiralia</taxon>
        <taxon>Lophotrochozoa</taxon>
        <taxon>Mollusca</taxon>
        <taxon>Bivalvia</taxon>
        <taxon>Autobranchia</taxon>
        <taxon>Pteriomorphia</taxon>
        <taxon>Mytilida</taxon>
        <taxon>Mytiloidea</taxon>
        <taxon>Mytilidae</taxon>
        <taxon>Mytilinae</taxon>
        <taxon>Mytilus</taxon>
    </lineage>
</organism>
<gene>
    <name evidence="5" type="ORF">MGAL_10B017904</name>
</gene>
<dbReference type="InterPro" id="IPR042635">
    <property type="entry name" value="MEGF10/SREC1/2-like"/>
</dbReference>
<accession>A0A8B6BIF4</accession>
<sequence>MCNCTGNTTCDPINGCVCFEGFTGKHCTDACSSGRYGVNCGKECFCAQNAKCDPVTGMCLCPAGWFGNHCTKECKFGKFGKDCNETCNCSDEETCDVKTGQCSERVNLNADPEINESKSAVTIYIMMAAAVIGLVCVVTMILKAKEALCRMVQKQKSDSTKLKIKRRKDHRRPSNHNENSQTVSFTAETEMSALEPSFEEDLYCEIQDTNATEPVGINAKMSLRSFSQN</sequence>
<feature type="transmembrane region" description="Helical" evidence="3">
    <location>
        <begin position="121"/>
        <end position="142"/>
    </location>
</feature>
<dbReference type="PANTHER" id="PTHR24043:SF8">
    <property type="entry name" value="EGF-LIKE DOMAIN-CONTAINING PROTEIN"/>
    <property type="match status" value="1"/>
</dbReference>
<evidence type="ECO:0000313" key="6">
    <source>
        <dbReference type="Proteomes" id="UP000596742"/>
    </source>
</evidence>
<evidence type="ECO:0000256" key="3">
    <source>
        <dbReference type="SAM" id="Phobius"/>
    </source>
</evidence>
<keyword evidence="1" id="KW-0245">EGF-like domain</keyword>
<keyword evidence="3" id="KW-0472">Membrane</keyword>
<name>A0A8B6BIF4_MYTGA</name>
<evidence type="ECO:0000256" key="1">
    <source>
        <dbReference type="ARBA" id="ARBA00022536"/>
    </source>
</evidence>
<dbReference type="OrthoDB" id="9868586at2759"/>
<feature type="region of interest" description="Disordered" evidence="2">
    <location>
        <begin position="159"/>
        <end position="186"/>
    </location>
</feature>
<dbReference type="AlphaFoldDB" id="A0A8B6BIF4"/>
<dbReference type="InterPro" id="IPR000742">
    <property type="entry name" value="EGF"/>
</dbReference>
<dbReference type="Proteomes" id="UP000596742">
    <property type="component" value="Unassembled WGS sequence"/>
</dbReference>
<protein>
    <recommendedName>
        <fullName evidence="4">EGF-like domain-containing protein</fullName>
    </recommendedName>
</protein>
<feature type="compositionally biased region" description="Polar residues" evidence="2">
    <location>
        <begin position="176"/>
        <end position="186"/>
    </location>
</feature>
<reference evidence="5" key="1">
    <citation type="submission" date="2018-11" db="EMBL/GenBank/DDBJ databases">
        <authorList>
            <person name="Alioto T."/>
            <person name="Alioto T."/>
        </authorList>
    </citation>
    <scope>NUCLEOTIDE SEQUENCE</scope>
</reference>